<evidence type="ECO:0000256" key="2">
    <source>
        <dbReference type="ARBA" id="ARBA00022741"/>
    </source>
</evidence>
<dbReference type="InterPro" id="IPR005118">
    <property type="entry name" value="TRCF_C"/>
</dbReference>
<comment type="caution">
    <text evidence="12">The sequence shown here is derived from an EMBL/GenBank/DDBJ whole genome shotgun (WGS) entry which is preliminary data.</text>
</comment>
<keyword evidence="13" id="KW-1185">Reference proteome</keyword>
<evidence type="ECO:0000259" key="10">
    <source>
        <dbReference type="PROSITE" id="PS51192"/>
    </source>
</evidence>
<dbReference type="HAMAP" id="MF_00969">
    <property type="entry name" value="TRCF"/>
    <property type="match status" value="1"/>
</dbReference>
<evidence type="ECO:0000313" key="13">
    <source>
        <dbReference type="Proteomes" id="UP001250656"/>
    </source>
</evidence>
<dbReference type="InterPro" id="IPR037235">
    <property type="entry name" value="TRCF-like_C_D7"/>
</dbReference>
<evidence type="ECO:0000256" key="6">
    <source>
        <dbReference type="ARBA" id="ARBA00022840"/>
    </source>
</evidence>
<dbReference type="Pfam" id="PF00271">
    <property type="entry name" value="Helicase_C"/>
    <property type="match status" value="1"/>
</dbReference>
<dbReference type="Pfam" id="PF17757">
    <property type="entry name" value="UvrB_inter"/>
    <property type="match status" value="1"/>
</dbReference>
<evidence type="ECO:0000256" key="5">
    <source>
        <dbReference type="ARBA" id="ARBA00022806"/>
    </source>
</evidence>
<feature type="domain" description="Helicase C-terminal" evidence="11">
    <location>
        <begin position="786"/>
        <end position="952"/>
    </location>
</feature>
<keyword evidence="6 9" id="KW-0067">ATP-binding</keyword>
<dbReference type="SUPFAM" id="SSF143517">
    <property type="entry name" value="TRCF domain-like"/>
    <property type="match status" value="1"/>
</dbReference>
<keyword evidence="4 9" id="KW-0378">Hydrolase</keyword>
<dbReference type="InterPro" id="IPR011545">
    <property type="entry name" value="DEAD/DEAH_box_helicase_dom"/>
</dbReference>
<proteinExistence type="inferred from homology"/>
<name>A0ABU3L5I9_9FLAO</name>
<evidence type="ECO:0000256" key="8">
    <source>
        <dbReference type="ARBA" id="ARBA00023204"/>
    </source>
</evidence>
<dbReference type="SMART" id="SM00490">
    <property type="entry name" value="HELICc"/>
    <property type="match status" value="1"/>
</dbReference>
<evidence type="ECO:0000256" key="3">
    <source>
        <dbReference type="ARBA" id="ARBA00022763"/>
    </source>
</evidence>
<dbReference type="Gene3D" id="2.40.10.170">
    <property type="match status" value="1"/>
</dbReference>
<dbReference type="PANTHER" id="PTHR47964">
    <property type="entry name" value="ATP-DEPENDENT DNA HELICASE HOMOLOG RECG, CHLOROPLASTIC"/>
    <property type="match status" value="1"/>
</dbReference>
<dbReference type="Pfam" id="PF03461">
    <property type="entry name" value="TRCF"/>
    <property type="match status" value="1"/>
</dbReference>
<comment type="similarity">
    <text evidence="9">In the N-terminal section; belongs to the UvrB family.</text>
</comment>
<organism evidence="12 13">
    <name type="scientific">Pricia mediterranea</name>
    <dbReference type="NCBI Taxonomy" id="3076079"/>
    <lineage>
        <taxon>Bacteria</taxon>
        <taxon>Pseudomonadati</taxon>
        <taxon>Bacteroidota</taxon>
        <taxon>Flavobacteriia</taxon>
        <taxon>Flavobacteriales</taxon>
        <taxon>Flavobacteriaceae</taxon>
        <taxon>Pricia</taxon>
    </lineage>
</organism>
<evidence type="ECO:0000313" key="12">
    <source>
        <dbReference type="EMBL" id="MDT7828518.1"/>
    </source>
</evidence>
<comment type="function">
    <text evidence="9">Couples transcription and DNA repair by recognizing RNA polymerase (RNAP) stalled at DNA lesions. Mediates ATP-dependent release of RNAP and its truncated transcript from the DNA, and recruitment of nucleotide excision repair machinery to the damaged site.</text>
</comment>
<dbReference type="SMART" id="SM00982">
    <property type="entry name" value="TRCF"/>
    <property type="match status" value="1"/>
</dbReference>
<dbReference type="InterPro" id="IPR001650">
    <property type="entry name" value="Helicase_C-like"/>
</dbReference>
<dbReference type="InterPro" id="IPR047112">
    <property type="entry name" value="RecG/Mfd"/>
</dbReference>
<keyword evidence="2 9" id="KW-0547">Nucleotide-binding</keyword>
<evidence type="ECO:0000256" key="1">
    <source>
        <dbReference type="ARBA" id="ARBA00022490"/>
    </source>
</evidence>
<reference evidence="12 13" key="1">
    <citation type="submission" date="2023-09" db="EMBL/GenBank/DDBJ databases">
        <title>Novel taxa isolated from Blanes Bay.</title>
        <authorList>
            <person name="Rey-Velasco X."/>
            <person name="Lucena T."/>
        </authorList>
    </citation>
    <scope>NUCLEOTIDE SEQUENCE [LARGE SCALE GENOMIC DNA]</scope>
    <source>
        <strain evidence="12 13">S334</strain>
    </source>
</reference>
<dbReference type="Gene3D" id="3.30.2060.10">
    <property type="entry name" value="Penicillin-binding protein 1b domain"/>
    <property type="match status" value="1"/>
</dbReference>
<dbReference type="Pfam" id="PF00270">
    <property type="entry name" value="DEAD"/>
    <property type="match status" value="1"/>
</dbReference>
<dbReference type="CDD" id="cd17991">
    <property type="entry name" value="DEXHc_TRCF"/>
    <property type="match status" value="1"/>
</dbReference>
<dbReference type="InterPro" id="IPR041471">
    <property type="entry name" value="UvrB_inter"/>
</dbReference>
<dbReference type="InterPro" id="IPR036101">
    <property type="entry name" value="CarD-like/TRCF_RID_sf"/>
</dbReference>
<evidence type="ECO:0000256" key="4">
    <source>
        <dbReference type="ARBA" id="ARBA00022801"/>
    </source>
</evidence>
<dbReference type="InterPro" id="IPR014001">
    <property type="entry name" value="Helicase_ATP-bd"/>
</dbReference>
<gene>
    <name evidence="9 12" type="primary">mfd</name>
    <name evidence="12" type="ORF">RQM65_07575</name>
</gene>
<dbReference type="SMART" id="SM01058">
    <property type="entry name" value="CarD_TRCF"/>
    <property type="match status" value="1"/>
</dbReference>
<dbReference type="EMBL" id="JAVTTP010000001">
    <property type="protein sequence ID" value="MDT7828518.1"/>
    <property type="molecule type" value="Genomic_DNA"/>
</dbReference>
<dbReference type="PROSITE" id="PS51194">
    <property type="entry name" value="HELICASE_CTER"/>
    <property type="match status" value="1"/>
</dbReference>
<dbReference type="NCBIfam" id="TIGR00580">
    <property type="entry name" value="mfd"/>
    <property type="match status" value="1"/>
</dbReference>
<dbReference type="Gene3D" id="3.90.1150.50">
    <property type="entry name" value="Transcription-repair-coupling factor, D7 domain"/>
    <property type="match status" value="1"/>
</dbReference>
<dbReference type="PROSITE" id="PS51192">
    <property type="entry name" value="HELICASE_ATP_BIND_1"/>
    <property type="match status" value="1"/>
</dbReference>
<evidence type="ECO:0000256" key="7">
    <source>
        <dbReference type="ARBA" id="ARBA00023125"/>
    </source>
</evidence>
<accession>A0ABU3L5I9</accession>
<dbReference type="SUPFAM" id="SSF52540">
    <property type="entry name" value="P-loop containing nucleoside triphosphate hydrolases"/>
    <property type="match status" value="4"/>
</dbReference>
<evidence type="ECO:0000256" key="9">
    <source>
        <dbReference type="HAMAP-Rule" id="MF_00969"/>
    </source>
</evidence>
<comment type="subcellular location">
    <subcellularLocation>
        <location evidence="9">Cytoplasm</location>
    </subcellularLocation>
</comment>
<dbReference type="SUPFAM" id="SSF141259">
    <property type="entry name" value="CarD-like"/>
    <property type="match status" value="1"/>
</dbReference>
<dbReference type="PANTHER" id="PTHR47964:SF1">
    <property type="entry name" value="ATP-DEPENDENT DNA HELICASE HOMOLOG RECG, CHLOROPLASTIC"/>
    <property type="match status" value="1"/>
</dbReference>
<keyword evidence="3 9" id="KW-0227">DNA damage</keyword>
<comment type="similarity">
    <text evidence="9">In the C-terminal section; belongs to the helicase family. RecG subfamily.</text>
</comment>
<dbReference type="Pfam" id="PF02559">
    <property type="entry name" value="CarD_TRCF_RID"/>
    <property type="match status" value="1"/>
</dbReference>
<keyword evidence="7 9" id="KW-0238">DNA-binding</keyword>
<sequence>MTHTSIAQLYAQSPKSRKLRQAIAKNNGSKDGVVKVGRPDRDTPDGQHILKGLVGSSLSFVLSNAFQQSDRPFLLIFNDKEEAAYYLNDLEQLIGEKDVLFYPGSYRRPYQIEETNNANVLLRAEVLNRINSRKKPAVVVTYPDALFEKVTTRKELDKNTLKIKLDDSLSLDFLNEVLFEYKFKRVDFVTEPGEFSVRGGIVDVFSFSNDEPYRIEFFGDEVESIRTFDVETQLSTDKVKKITIIPNVADKLIQEKREDFLRYISAETVIFTKNLEYINDRLDDFYEKAVTAFGKLSKNIKHAEPEELFTDSENFRKQLDAFQVMTTAAAPTPGAEKENFQPSPAVANTVGTPVSSTSVPLATGAVEIIFNTKPQPSFNKKFDLLIENLNDHKAQGYTNYIFCASETQAKRFRAIFDDAHQQVHYQTVVLPLYQGFIDDELKIVCYTDHQIFERYHRFHLKNGYAKKQAISLKELNKLEIGDYVTHIDHGIGKFGGLQKIDVEGRKQEAIKLMYGERDILYVSIHSLHKISKYNGKDGAVPKIFKLGSAAWKKLKQKTKTRVKKIAFDLIKVYAKRRLDKGFQYGPDTYLQNELEASFIYEDTPDQGKATEDVKRDMESERPMDRLICGDVGFGKTEVAIRAAFKAIDNGKQVAVLVPTTILAFQHHRTFSERLSDMPVTVDYLNRFRTAKERRITLENLASGKVDIIIGTHQLVNKKVKFKDLGLLIVDEEQKFGVSVKDKLKSIKENVDVLTLTATPIPRTLQFSLMAARDLSVINTPPPNRYPIESRVIGFSEETVRDAISYEIQRGGQVFFIHNRIENITEVAGMIQRLVPDAKVGIGHGQMEGKKLENLMLSFMNGEFDVLVSTTIVESGLDVTNANTIFINNANNFGLSDLHQMRGRVGRSNKKAFCYFITPPYEAMTPDARKRIEALEQFTELGSGFNIAMKDLEIRGAGDLLGGEQSGFINEIGFETYQKILSEAIDELKENEFKELYDEVEGHKEKVFVKETQIDSDFELLFPDDYINNITERLMLYTELNQVKNEEGLEQFETQLVDRFGELPPQAEDLLNSVRIKWIANSIGLEKILMKKGKMIGYFIADQQSPFYQTDTFTKVLQFVQSHPQHCKIKEKETRKGLRLMLVFEGVTGVERALEVLEPFDRKVVEVDS</sequence>
<keyword evidence="1 9" id="KW-0963">Cytoplasm</keyword>
<dbReference type="SMART" id="SM00487">
    <property type="entry name" value="DEXDc"/>
    <property type="match status" value="1"/>
</dbReference>
<evidence type="ECO:0000259" key="11">
    <source>
        <dbReference type="PROSITE" id="PS51194"/>
    </source>
</evidence>
<dbReference type="InterPro" id="IPR003711">
    <property type="entry name" value="CarD-like/TRCF_RID"/>
</dbReference>
<dbReference type="Proteomes" id="UP001250656">
    <property type="component" value="Unassembled WGS sequence"/>
</dbReference>
<dbReference type="Gene3D" id="3.40.50.300">
    <property type="entry name" value="P-loop containing nucleotide triphosphate hydrolases"/>
    <property type="match status" value="2"/>
</dbReference>
<feature type="domain" description="Helicase ATP-binding" evidence="10">
    <location>
        <begin position="616"/>
        <end position="777"/>
    </location>
</feature>
<keyword evidence="5" id="KW-0347">Helicase</keyword>
<dbReference type="Gene3D" id="3.40.50.11180">
    <property type="match status" value="1"/>
</dbReference>
<dbReference type="InterPro" id="IPR027417">
    <property type="entry name" value="P-loop_NTPase"/>
</dbReference>
<keyword evidence="8 9" id="KW-0234">DNA repair</keyword>
<dbReference type="InterPro" id="IPR004576">
    <property type="entry name" value="Mfd"/>
</dbReference>
<dbReference type="EC" id="3.6.4.-" evidence="9"/>
<protein>
    <recommendedName>
        <fullName evidence="9">Transcription-repair-coupling factor</fullName>
        <shortName evidence="9">TRCF</shortName>
        <ecNumber evidence="9">3.6.4.-</ecNumber>
    </recommendedName>
</protein>